<name>A0ACB9GDG4_CICIN</name>
<proteinExistence type="predicted"/>
<comment type="caution">
    <text evidence="1">The sequence shown here is derived from an EMBL/GenBank/DDBJ whole genome shotgun (WGS) entry which is preliminary data.</text>
</comment>
<organism evidence="1 2">
    <name type="scientific">Cichorium intybus</name>
    <name type="common">Chicory</name>
    <dbReference type="NCBI Taxonomy" id="13427"/>
    <lineage>
        <taxon>Eukaryota</taxon>
        <taxon>Viridiplantae</taxon>
        <taxon>Streptophyta</taxon>
        <taxon>Embryophyta</taxon>
        <taxon>Tracheophyta</taxon>
        <taxon>Spermatophyta</taxon>
        <taxon>Magnoliopsida</taxon>
        <taxon>eudicotyledons</taxon>
        <taxon>Gunneridae</taxon>
        <taxon>Pentapetalae</taxon>
        <taxon>asterids</taxon>
        <taxon>campanulids</taxon>
        <taxon>Asterales</taxon>
        <taxon>Asteraceae</taxon>
        <taxon>Cichorioideae</taxon>
        <taxon>Cichorieae</taxon>
        <taxon>Cichoriinae</taxon>
        <taxon>Cichorium</taxon>
    </lineage>
</organism>
<dbReference type="Proteomes" id="UP001055811">
    <property type="component" value="Linkage Group LG02"/>
</dbReference>
<reference evidence="1 2" key="2">
    <citation type="journal article" date="2022" name="Mol. Ecol. Resour.">
        <title>The genomes of chicory, endive, great burdock and yacon provide insights into Asteraceae paleo-polyploidization history and plant inulin production.</title>
        <authorList>
            <person name="Fan W."/>
            <person name="Wang S."/>
            <person name="Wang H."/>
            <person name="Wang A."/>
            <person name="Jiang F."/>
            <person name="Liu H."/>
            <person name="Zhao H."/>
            <person name="Xu D."/>
            <person name="Zhang Y."/>
        </authorList>
    </citation>
    <scope>NUCLEOTIDE SEQUENCE [LARGE SCALE GENOMIC DNA]</scope>
    <source>
        <strain evidence="2">cv. Punajuju</strain>
        <tissue evidence="1">Leaves</tissue>
    </source>
</reference>
<keyword evidence="2" id="KW-1185">Reference proteome</keyword>
<dbReference type="EMBL" id="CM042010">
    <property type="protein sequence ID" value="KAI3781559.1"/>
    <property type="molecule type" value="Genomic_DNA"/>
</dbReference>
<evidence type="ECO:0000313" key="2">
    <source>
        <dbReference type="Proteomes" id="UP001055811"/>
    </source>
</evidence>
<protein>
    <submittedName>
        <fullName evidence="1">Uncharacterized protein</fullName>
    </submittedName>
</protein>
<accession>A0ACB9GDG4</accession>
<sequence>MGGDQQETAEKRVVKGCIKSEKGPWVVHRTTKDGRVITRHRFPSERERLKNRERERNRRNVARKIFSGLRAFGNYRLSKNADTIDLLKAVCEEAGWHVEEDGTVYRKKVLDDDDGYCNCDENMETVESTSKIAQKDHDLNVTLSLTLASSFG</sequence>
<reference evidence="2" key="1">
    <citation type="journal article" date="2022" name="Mol. Ecol. Resour.">
        <title>The genomes of chicory, endive, great burdock and yacon provide insights into Asteraceae palaeo-polyploidization history and plant inulin production.</title>
        <authorList>
            <person name="Fan W."/>
            <person name="Wang S."/>
            <person name="Wang H."/>
            <person name="Wang A."/>
            <person name="Jiang F."/>
            <person name="Liu H."/>
            <person name="Zhao H."/>
            <person name="Xu D."/>
            <person name="Zhang Y."/>
        </authorList>
    </citation>
    <scope>NUCLEOTIDE SEQUENCE [LARGE SCALE GENOMIC DNA]</scope>
    <source>
        <strain evidence="2">cv. Punajuju</strain>
    </source>
</reference>
<evidence type="ECO:0000313" key="1">
    <source>
        <dbReference type="EMBL" id="KAI3781559.1"/>
    </source>
</evidence>
<gene>
    <name evidence="1" type="ORF">L2E82_11576</name>
</gene>